<proteinExistence type="predicted"/>
<organism evidence="2 3">
    <name type="scientific">Shivajiella indica</name>
    <dbReference type="NCBI Taxonomy" id="872115"/>
    <lineage>
        <taxon>Bacteria</taxon>
        <taxon>Pseudomonadati</taxon>
        <taxon>Bacteroidota</taxon>
        <taxon>Cytophagia</taxon>
        <taxon>Cytophagales</taxon>
        <taxon>Cyclobacteriaceae</taxon>
        <taxon>Shivajiella</taxon>
    </lineage>
</organism>
<accession>A0ABW5BC60</accession>
<evidence type="ECO:0000313" key="2">
    <source>
        <dbReference type="EMBL" id="MFD2203109.1"/>
    </source>
</evidence>
<feature type="signal peptide" evidence="1">
    <location>
        <begin position="1"/>
        <end position="22"/>
    </location>
</feature>
<dbReference type="EMBL" id="JBHUIV010000020">
    <property type="protein sequence ID" value="MFD2203109.1"/>
    <property type="molecule type" value="Genomic_DNA"/>
</dbReference>
<sequence length="208" mass="23601">MKRKVVLIWISLLLFGIVPTSCDIFCNDSCGCGPLAPVKDFTIKNFGTENIVMNVESFNPESFYERDQYFKVIKVVDFDLISEHIPNKKTGSIIPGAFACSPAPSFSVQSVTGLKIINKHEIEIAENDLLTINQNISERFLVTDFPQFEGKPFAEFLEEERKLELGESLLIQWKEDLQGGTLELVFDIEVSLNDGQEFILENEIMRIK</sequence>
<name>A0ABW5BC60_9BACT</name>
<dbReference type="Proteomes" id="UP001597414">
    <property type="component" value="Unassembled WGS sequence"/>
</dbReference>
<evidence type="ECO:0000313" key="3">
    <source>
        <dbReference type="Proteomes" id="UP001597414"/>
    </source>
</evidence>
<keyword evidence="3" id="KW-1185">Reference proteome</keyword>
<evidence type="ECO:0008006" key="4">
    <source>
        <dbReference type="Google" id="ProtNLM"/>
    </source>
</evidence>
<comment type="caution">
    <text evidence="2">The sequence shown here is derived from an EMBL/GenBank/DDBJ whole genome shotgun (WGS) entry which is preliminary data.</text>
</comment>
<keyword evidence="1" id="KW-0732">Signal</keyword>
<gene>
    <name evidence="2" type="ORF">ACFSKV_16145</name>
</gene>
<dbReference type="RefSeq" id="WP_380805005.1">
    <property type="nucleotide sequence ID" value="NZ_JBHUIV010000020.1"/>
</dbReference>
<reference evidence="3" key="1">
    <citation type="journal article" date="2019" name="Int. J. Syst. Evol. Microbiol.">
        <title>The Global Catalogue of Microorganisms (GCM) 10K type strain sequencing project: providing services to taxonomists for standard genome sequencing and annotation.</title>
        <authorList>
            <consortium name="The Broad Institute Genomics Platform"/>
            <consortium name="The Broad Institute Genome Sequencing Center for Infectious Disease"/>
            <person name="Wu L."/>
            <person name="Ma J."/>
        </authorList>
    </citation>
    <scope>NUCLEOTIDE SEQUENCE [LARGE SCALE GENOMIC DNA]</scope>
    <source>
        <strain evidence="3">KCTC 19812</strain>
    </source>
</reference>
<feature type="chain" id="PRO_5046558720" description="Lipoprotein" evidence="1">
    <location>
        <begin position="23"/>
        <end position="208"/>
    </location>
</feature>
<protein>
    <recommendedName>
        <fullName evidence="4">Lipoprotein</fullName>
    </recommendedName>
</protein>
<evidence type="ECO:0000256" key="1">
    <source>
        <dbReference type="SAM" id="SignalP"/>
    </source>
</evidence>